<organism evidence="3 4">
    <name type="scientific">Candidatus Liptonbacteria bacterium RIFCSPLOWO2_01_FULL_45_15</name>
    <dbReference type="NCBI Taxonomy" id="1798649"/>
    <lineage>
        <taxon>Bacteria</taxon>
        <taxon>Candidatus Liptoniibacteriota</taxon>
    </lineage>
</organism>
<keyword evidence="2" id="KW-0732">Signal</keyword>
<evidence type="ECO:0000313" key="3">
    <source>
        <dbReference type="EMBL" id="OGY99228.1"/>
    </source>
</evidence>
<evidence type="ECO:0000313" key="4">
    <source>
        <dbReference type="Proteomes" id="UP000176287"/>
    </source>
</evidence>
<dbReference type="STRING" id="1798649.A3B13_02260"/>
<keyword evidence="1" id="KW-0175">Coiled coil</keyword>
<sequence length="262" mass="28396">MNKTKFVPFALGAFLALSGVAFAQESATVPSVLAPQNARGVIQNIRAKAADVKEAVKNARKDIKTDARDLRADTKDKMMAATSSAERRAIEKNAIEERKEIISERKANTSEIRDQRKDLIEARKASSTEIRDQRKELARQHLGVIAQRYGIAIKQFENLAGRIQSRIDKIKSLGVAASEAESALAVAEAVIAQVKTDAQALKDAILQIDSGTDTRTIRAQIETAVRKASASVKAAHKALQTAVKALVSLARLQKTATSTNVQ</sequence>
<protein>
    <recommendedName>
        <fullName evidence="5">DUF5667 domain-containing protein</fullName>
    </recommendedName>
</protein>
<proteinExistence type="predicted"/>
<feature type="signal peptide" evidence="2">
    <location>
        <begin position="1"/>
        <end position="23"/>
    </location>
</feature>
<dbReference type="Proteomes" id="UP000176287">
    <property type="component" value="Unassembled WGS sequence"/>
</dbReference>
<comment type="caution">
    <text evidence="3">The sequence shown here is derived from an EMBL/GenBank/DDBJ whole genome shotgun (WGS) entry which is preliminary data.</text>
</comment>
<dbReference type="AlphaFoldDB" id="A0A1G2CCW5"/>
<evidence type="ECO:0008006" key="5">
    <source>
        <dbReference type="Google" id="ProtNLM"/>
    </source>
</evidence>
<feature type="coiled-coil region" evidence="1">
    <location>
        <begin position="42"/>
        <end position="73"/>
    </location>
</feature>
<gene>
    <name evidence="3" type="ORF">A3B13_02260</name>
</gene>
<dbReference type="EMBL" id="MHKZ01000040">
    <property type="protein sequence ID" value="OGY99228.1"/>
    <property type="molecule type" value="Genomic_DNA"/>
</dbReference>
<feature type="chain" id="PRO_5009582265" description="DUF5667 domain-containing protein" evidence="2">
    <location>
        <begin position="24"/>
        <end position="262"/>
    </location>
</feature>
<evidence type="ECO:0000256" key="1">
    <source>
        <dbReference type="SAM" id="Coils"/>
    </source>
</evidence>
<reference evidence="3 4" key="1">
    <citation type="journal article" date="2016" name="Nat. Commun.">
        <title>Thousands of microbial genomes shed light on interconnected biogeochemical processes in an aquifer system.</title>
        <authorList>
            <person name="Anantharaman K."/>
            <person name="Brown C.T."/>
            <person name="Hug L.A."/>
            <person name="Sharon I."/>
            <person name="Castelle C.J."/>
            <person name="Probst A.J."/>
            <person name="Thomas B.C."/>
            <person name="Singh A."/>
            <person name="Wilkins M.J."/>
            <person name="Karaoz U."/>
            <person name="Brodie E.L."/>
            <person name="Williams K.H."/>
            <person name="Hubbard S.S."/>
            <person name="Banfield J.F."/>
        </authorList>
    </citation>
    <scope>NUCLEOTIDE SEQUENCE [LARGE SCALE GENOMIC DNA]</scope>
</reference>
<accession>A0A1G2CCW5</accession>
<name>A0A1G2CCW5_9BACT</name>
<evidence type="ECO:0000256" key="2">
    <source>
        <dbReference type="SAM" id="SignalP"/>
    </source>
</evidence>